<name>A0ABW1QYR3_9ACTN</name>
<dbReference type="PROSITE" id="PS51935">
    <property type="entry name" value="NLPC_P60"/>
    <property type="match status" value="1"/>
</dbReference>
<evidence type="ECO:0000259" key="7">
    <source>
        <dbReference type="PROSITE" id="PS51935"/>
    </source>
</evidence>
<accession>A0ABW1QYR3</accession>
<dbReference type="Gene3D" id="1.10.530.10">
    <property type="match status" value="1"/>
</dbReference>
<sequence length="374" mass="38002">MSVADVTTRISEIQSRMQELAHFSPTGTVFGGSGPVGSVGNAASAAAFSEALSTASDALGVDLSSVDALSSSGLDAAALQGLLTTSGTSTDTDATSGTTSGTAAGKAVVAEAKEYLGLPYVWGGTSKTAGVDCSGLVQSVYKKFGYDLPRVSADQARSGRAVTSLAQAQPGDLLAWDNSSRNKGADHVAIYVGDGKMIEAPRRGQDVRITTVKDAPDFIRRILPDAASGTSATRPTSTVTGASRPSTASAPYEALFTSAGAKYGVSPALLREVARQESSFNPKAVSPAGAQGLMQLMPATAKGLGVTNSFDPAQAVDGAAKLLSTLTKQFGSTKLALAAYNAGPGAVIRHDGVPPYAETQNYVRSITSKLGISQ</sequence>
<organism evidence="8 9">
    <name type="scientific">Nocardioides yefusunii</name>
    <dbReference type="NCBI Taxonomy" id="2500546"/>
    <lineage>
        <taxon>Bacteria</taxon>
        <taxon>Bacillati</taxon>
        <taxon>Actinomycetota</taxon>
        <taxon>Actinomycetes</taxon>
        <taxon>Propionibacteriales</taxon>
        <taxon>Nocardioidaceae</taxon>
        <taxon>Nocardioides</taxon>
    </lineage>
</organism>
<dbReference type="PANTHER" id="PTHR37423:SF2">
    <property type="entry name" value="MEMBRANE-BOUND LYTIC MUREIN TRANSGLYCOSYLASE C"/>
    <property type="match status" value="1"/>
</dbReference>
<dbReference type="CDD" id="cd00254">
    <property type="entry name" value="LT-like"/>
    <property type="match status" value="1"/>
</dbReference>
<feature type="region of interest" description="Disordered" evidence="6">
    <location>
        <begin position="227"/>
        <end position="246"/>
    </location>
</feature>
<protein>
    <submittedName>
        <fullName evidence="8">Transglycosylase SLT domain-containing protein</fullName>
    </submittedName>
</protein>
<evidence type="ECO:0000313" key="8">
    <source>
        <dbReference type="EMBL" id="MFC6154122.1"/>
    </source>
</evidence>
<dbReference type="Proteomes" id="UP001596098">
    <property type="component" value="Unassembled WGS sequence"/>
</dbReference>
<comment type="similarity">
    <text evidence="1">Belongs to the peptidase C40 family.</text>
</comment>
<dbReference type="SUPFAM" id="SSF54001">
    <property type="entry name" value="Cysteine proteinases"/>
    <property type="match status" value="1"/>
</dbReference>
<dbReference type="SUPFAM" id="SSF53955">
    <property type="entry name" value="Lysozyme-like"/>
    <property type="match status" value="1"/>
</dbReference>
<evidence type="ECO:0000256" key="1">
    <source>
        <dbReference type="ARBA" id="ARBA00007074"/>
    </source>
</evidence>
<dbReference type="Pfam" id="PF01464">
    <property type="entry name" value="SLT"/>
    <property type="match status" value="1"/>
</dbReference>
<dbReference type="PANTHER" id="PTHR37423">
    <property type="entry name" value="SOLUBLE LYTIC MUREIN TRANSGLYCOSYLASE-RELATED"/>
    <property type="match status" value="1"/>
</dbReference>
<dbReference type="Gene3D" id="3.90.1720.10">
    <property type="entry name" value="endopeptidase domain like (from Nostoc punctiforme)"/>
    <property type="match status" value="1"/>
</dbReference>
<keyword evidence="4" id="KW-0378">Hydrolase</keyword>
<comment type="caution">
    <text evidence="8">The sequence shown here is derived from an EMBL/GenBank/DDBJ whole genome shotgun (WGS) entry which is preliminary data.</text>
</comment>
<dbReference type="InterPro" id="IPR000064">
    <property type="entry name" value="NLP_P60_dom"/>
</dbReference>
<evidence type="ECO:0000256" key="4">
    <source>
        <dbReference type="ARBA" id="ARBA00022801"/>
    </source>
</evidence>
<feature type="compositionally biased region" description="Polar residues" evidence="6">
    <location>
        <begin position="228"/>
        <end position="246"/>
    </location>
</feature>
<gene>
    <name evidence="8" type="ORF">ACFPWU_10685</name>
</gene>
<keyword evidence="3" id="KW-0645">Protease</keyword>
<reference evidence="9" key="1">
    <citation type="journal article" date="2019" name="Int. J. Syst. Evol. Microbiol.">
        <title>The Global Catalogue of Microorganisms (GCM) 10K type strain sequencing project: providing services to taxonomists for standard genome sequencing and annotation.</title>
        <authorList>
            <consortium name="The Broad Institute Genomics Platform"/>
            <consortium name="The Broad Institute Genome Sequencing Center for Infectious Disease"/>
            <person name="Wu L."/>
            <person name="Ma J."/>
        </authorList>
    </citation>
    <scope>NUCLEOTIDE SEQUENCE [LARGE SCALE GENOMIC DNA]</scope>
    <source>
        <strain evidence="9">DFY28</strain>
    </source>
</reference>
<evidence type="ECO:0000313" key="9">
    <source>
        <dbReference type="Proteomes" id="UP001596098"/>
    </source>
</evidence>
<evidence type="ECO:0000256" key="2">
    <source>
        <dbReference type="ARBA" id="ARBA00007734"/>
    </source>
</evidence>
<evidence type="ECO:0000256" key="6">
    <source>
        <dbReference type="SAM" id="MobiDB-lite"/>
    </source>
</evidence>
<keyword evidence="5" id="KW-0788">Thiol protease</keyword>
<dbReference type="InterPro" id="IPR000189">
    <property type="entry name" value="Transglyc_AS"/>
</dbReference>
<dbReference type="Pfam" id="PF00877">
    <property type="entry name" value="NLPC_P60"/>
    <property type="match status" value="1"/>
</dbReference>
<evidence type="ECO:0000256" key="3">
    <source>
        <dbReference type="ARBA" id="ARBA00022670"/>
    </source>
</evidence>
<feature type="domain" description="NlpC/P60" evidence="7">
    <location>
        <begin position="102"/>
        <end position="230"/>
    </location>
</feature>
<dbReference type="EMBL" id="JBHSQI010000005">
    <property type="protein sequence ID" value="MFC6154122.1"/>
    <property type="molecule type" value="Genomic_DNA"/>
</dbReference>
<proteinExistence type="inferred from homology"/>
<evidence type="ECO:0000256" key="5">
    <source>
        <dbReference type="ARBA" id="ARBA00022807"/>
    </source>
</evidence>
<keyword evidence="9" id="KW-1185">Reference proteome</keyword>
<dbReference type="PROSITE" id="PS00922">
    <property type="entry name" value="TRANSGLYCOSYLASE"/>
    <property type="match status" value="1"/>
</dbReference>
<dbReference type="InterPro" id="IPR023346">
    <property type="entry name" value="Lysozyme-like_dom_sf"/>
</dbReference>
<dbReference type="RefSeq" id="WP_128221680.1">
    <property type="nucleotide sequence ID" value="NZ_CP034929.1"/>
</dbReference>
<dbReference type="InterPro" id="IPR038765">
    <property type="entry name" value="Papain-like_cys_pep_sf"/>
</dbReference>
<dbReference type="InterPro" id="IPR008258">
    <property type="entry name" value="Transglycosylase_SLT_dom_1"/>
</dbReference>
<comment type="similarity">
    <text evidence="2">Belongs to the transglycosylase Slt family.</text>
</comment>